<organism evidence="1 2">
    <name type="scientific">Methanosarcina spelaei</name>
    <dbReference type="NCBI Taxonomy" id="1036679"/>
    <lineage>
        <taxon>Archaea</taxon>
        <taxon>Methanobacteriati</taxon>
        <taxon>Methanobacteriota</taxon>
        <taxon>Stenosarchaea group</taxon>
        <taxon>Methanomicrobia</taxon>
        <taxon>Methanosarcinales</taxon>
        <taxon>Methanosarcinaceae</taxon>
        <taxon>Methanosarcina</taxon>
    </lineage>
</organism>
<reference evidence="1 2" key="1">
    <citation type="journal article" date="2017" name="BMC Genomics">
        <title>Genomic analysis of methanogenic archaea reveals a shift towards energy conservation.</title>
        <authorList>
            <person name="Gilmore S.P."/>
            <person name="Henske J.K."/>
            <person name="Sexton J.A."/>
            <person name="Solomon K.V."/>
            <person name="Seppala S."/>
            <person name="Yoo J.I."/>
            <person name="Huyett L.M."/>
            <person name="Pressman A."/>
            <person name="Cogan J.Z."/>
            <person name="Kivenson V."/>
            <person name="Peng X."/>
            <person name="Tan Y."/>
            <person name="Valentine D.L."/>
            <person name="O'Malley M.A."/>
        </authorList>
    </citation>
    <scope>NUCLEOTIDE SEQUENCE [LARGE SCALE GENOMIC DNA]</scope>
    <source>
        <strain evidence="1 2">MC-15</strain>
    </source>
</reference>
<dbReference type="RefSeq" id="WP_095643018.1">
    <property type="nucleotide sequence ID" value="NZ_LMVP01000021.1"/>
</dbReference>
<gene>
    <name evidence="1" type="ORF">ASJ81_14610</name>
</gene>
<comment type="caution">
    <text evidence="1">The sequence shown here is derived from an EMBL/GenBank/DDBJ whole genome shotgun (WGS) entry which is preliminary data.</text>
</comment>
<evidence type="ECO:0000313" key="1">
    <source>
        <dbReference type="EMBL" id="PAV14221.1"/>
    </source>
</evidence>
<dbReference type="EMBL" id="LMVP01000021">
    <property type="protein sequence ID" value="PAV14221.1"/>
    <property type="molecule type" value="Genomic_DNA"/>
</dbReference>
<dbReference type="Proteomes" id="UP000218164">
    <property type="component" value="Unassembled WGS sequence"/>
</dbReference>
<evidence type="ECO:0000313" key="2">
    <source>
        <dbReference type="Proteomes" id="UP000218164"/>
    </source>
</evidence>
<proteinExistence type="predicted"/>
<sequence>MVNATIEIIRQMIAQPFSCNNPVIQRTSEQGNATWYYLVNTTFQGINYDFAIHFHPNLQGNWLHANEAQAANPNENVQITRRNTWFQRMCDASRNWNPQGQFHISANCP</sequence>
<protein>
    <submittedName>
        <fullName evidence="1">Uncharacterized protein</fullName>
    </submittedName>
</protein>
<keyword evidence="2" id="KW-1185">Reference proteome</keyword>
<accession>A0A2A2HXK1</accession>
<name>A0A2A2HXK1_9EURY</name>
<dbReference type="AlphaFoldDB" id="A0A2A2HXK1"/>